<feature type="transmembrane region" description="Helical" evidence="2">
    <location>
        <begin position="125"/>
        <end position="146"/>
    </location>
</feature>
<feature type="transmembrane region" description="Helical" evidence="2">
    <location>
        <begin position="34"/>
        <end position="57"/>
    </location>
</feature>
<keyword evidence="2" id="KW-0472">Membrane</keyword>
<name>A0A932FXU2_UNCTE</name>
<proteinExistence type="predicted"/>
<dbReference type="InterPro" id="IPR036259">
    <property type="entry name" value="MFS_trans_sf"/>
</dbReference>
<feature type="transmembrane region" description="Helical" evidence="2">
    <location>
        <begin position="167"/>
        <end position="186"/>
    </location>
</feature>
<dbReference type="SUPFAM" id="SSF103473">
    <property type="entry name" value="MFS general substrate transporter"/>
    <property type="match status" value="1"/>
</dbReference>
<accession>A0A932FXU2</accession>
<feature type="region of interest" description="Disordered" evidence="1">
    <location>
        <begin position="1"/>
        <end position="22"/>
    </location>
</feature>
<evidence type="ECO:0000313" key="4">
    <source>
        <dbReference type="Proteomes" id="UP000769766"/>
    </source>
</evidence>
<dbReference type="AlphaFoldDB" id="A0A932FXU2"/>
<evidence type="ECO:0000256" key="1">
    <source>
        <dbReference type="SAM" id="MobiDB-lite"/>
    </source>
</evidence>
<dbReference type="EMBL" id="JACPRF010000097">
    <property type="protein sequence ID" value="MBI2875864.1"/>
    <property type="molecule type" value="Genomic_DNA"/>
</dbReference>
<sequence>MRGEEEGVRSGGEAGPFSGQAPETRRWHSRVLKFSLFAAGCAGLVAEFVLSTLASYLLGNSTVQWTLTISLMLFSMGLGSRLSRHLQGDLLDRFIGIELILSLLCASCALACYALAAFLPHQTDLLIYSFCLAIGLLIGLEIPLVTRINQAYESLRVNISSVMESDYYGALVGGVIFAFLAFPWLGLTYTPVALGGVNLLVALVLYGRFRPLLHHPRILGLGLALGGGLLLGLGLFAQPILLFGEQSRYR</sequence>
<evidence type="ECO:0000256" key="2">
    <source>
        <dbReference type="SAM" id="Phobius"/>
    </source>
</evidence>
<dbReference type="Proteomes" id="UP000769766">
    <property type="component" value="Unassembled WGS sequence"/>
</dbReference>
<evidence type="ECO:0000313" key="3">
    <source>
        <dbReference type="EMBL" id="MBI2875864.1"/>
    </source>
</evidence>
<gene>
    <name evidence="3" type="ORF">HYY20_03165</name>
</gene>
<feature type="transmembrane region" description="Helical" evidence="2">
    <location>
        <begin position="192"/>
        <end position="209"/>
    </location>
</feature>
<feature type="transmembrane region" description="Helical" evidence="2">
    <location>
        <begin position="221"/>
        <end position="244"/>
    </location>
</feature>
<keyword evidence="2" id="KW-1133">Transmembrane helix</keyword>
<reference evidence="3" key="1">
    <citation type="submission" date="2020-07" db="EMBL/GenBank/DDBJ databases">
        <title>Huge and variable diversity of episymbiotic CPR bacteria and DPANN archaea in groundwater ecosystems.</title>
        <authorList>
            <person name="He C.Y."/>
            <person name="Keren R."/>
            <person name="Whittaker M."/>
            <person name="Farag I.F."/>
            <person name="Doudna J."/>
            <person name="Cate J.H.D."/>
            <person name="Banfield J.F."/>
        </authorList>
    </citation>
    <scope>NUCLEOTIDE SEQUENCE</scope>
    <source>
        <strain evidence="3">NC_groundwater_672_Ag_B-0.1um_62_36</strain>
    </source>
</reference>
<feature type="non-terminal residue" evidence="3">
    <location>
        <position position="250"/>
    </location>
</feature>
<feature type="transmembrane region" description="Helical" evidence="2">
    <location>
        <begin position="63"/>
        <end position="82"/>
    </location>
</feature>
<organism evidence="3 4">
    <name type="scientific">Tectimicrobiota bacterium</name>
    <dbReference type="NCBI Taxonomy" id="2528274"/>
    <lineage>
        <taxon>Bacteria</taxon>
        <taxon>Pseudomonadati</taxon>
        <taxon>Nitrospinota/Tectimicrobiota group</taxon>
        <taxon>Candidatus Tectimicrobiota</taxon>
    </lineage>
</organism>
<comment type="caution">
    <text evidence="3">The sequence shown here is derived from an EMBL/GenBank/DDBJ whole genome shotgun (WGS) entry which is preliminary data.</text>
</comment>
<protein>
    <submittedName>
        <fullName evidence="3">Spermidine synthase</fullName>
    </submittedName>
</protein>
<feature type="transmembrane region" description="Helical" evidence="2">
    <location>
        <begin position="94"/>
        <end position="119"/>
    </location>
</feature>
<keyword evidence="2" id="KW-0812">Transmembrane</keyword>